<keyword evidence="2" id="KW-1185">Reference proteome</keyword>
<accession>A0A3M7QHV9</accession>
<dbReference type="EMBL" id="REGN01006062">
    <property type="protein sequence ID" value="RNA11037.1"/>
    <property type="molecule type" value="Genomic_DNA"/>
</dbReference>
<reference evidence="1 2" key="1">
    <citation type="journal article" date="2018" name="Sci. Rep.">
        <title>Genomic signatures of local adaptation to the degree of environmental predictability in rotifers.</title>
        <authorList>
            <person name="Franch-Gras L."/>
            <person name="Hahn C."/>
            <person name="Garcia-Roger E.M."/>
            <person name="Carmona M.J."/>
            <person name="Serra M."/>
            <person name="Gomez A."/>
        </authorList>
    </citation>
    <scope>NUCLEOTIDE SEQUENCE [LARGE SCALE GENOMIC DNA]</scope>
    <source>
        <strain evidence="1">HYR1</strain>
    </source>
</reference>
<name>A0A3M7QHV9_BRAPC</name>
<sequence length="117" mass="13457">MSRIFGAWSNIDLTIPIGHISLIKTSFEALLFYLNFYYKRYVYVRPCTKYPTHDIKPFVAKQGDTGLLVHYKVLCLIDIGFDFLFSLIGLCQQQAIPSSLRYAGTFRVFAKVHAIKI</sequence>
<comment type="caution">
    <text evidence="1">The sequence shown here is derived from an EMBL/GenBank/DDBJ whole genome shotgun (WGS) entry which is preliminary data.</text>
</comment>
<protein>
    <submittedName>
        <fullName evidence="1">Uncharacterized protein</fullName>
    </submittedName>
</protein>
<dbReference type="Proteomes" id="UP000276133">
    <property type="component" value="Unassembled WGS sequence"/>
</dbReference>
<proteinExistence type="predicted"/>
<organism evidence="1 2">
    <name type="scientific">Brachionus plicatilis</name>
    <name type="common">Marine rotifer</name>
    <name type="synonym">Brachionus muelleri</name>
    <dbReference type="NCBI Taxonomy" id="10195"/>
    <lineage>
        <taxon>Eukaryota</taxon>
        <taxon>Metazoa</taxon>
        <taxon>Spiralia</taxon>
        <taxon>Gnathifera</taxon>
        <taxon>Rotifera</taxon>
        <taxon>Eurotatoria</taxon>
        <taxon>Monogononta</taxon>
        <taxon>Pseudotrocha</taxon>
        <taxon>Ploima</taxon>
        <taxon>Brachionidae</taxon>
        <taxon>Brachionus</taxon>
    </lineage>
</organism>
<dbReference type="AlphaFoldDB" id="A0A3M7QHV9"/>
<evidence type="ECO:0000313" key="1">
    <source>
        <dbReference type="EMBL" id="RNA11037.1"/>
    </source>
</evidence>
<evidence type="ECO:0000313" key="2">
    <source>
        <dbReference type="Proteomes" id="UP000276133"/>
    </source>
</evidence>
<gene>
    <name evidence="1" type="ORF">BpHYR1_007901</name>
</gene>